<dbReference type="Gene3D" id="3.90.280.10">
    <property type="entry name" value="PEBP-like"/>
    <property type="match status" value="1"/>
</dbReference>
<dbReference type="Pfam" id="PF01161">
    <property type="entry name" value="PBP"/>
    <property type="match status" value="1"/>
</dbReference>
<keyword evidence="1" id="KW-0732">Signal</keyword>
<dbReference type="SUPFAM" id="SSF49777">
    <property type="entry name" value="PEBP-like"/>
    <property type="match status" value="1"/>
</dbReference>
<evidence type="ECO:0000313" key="2">
    <source>
        <dbReference type="EMBL" id="BBB32042.1"/>
    </source>
</evidence>
<evidence type="ECO:0000313" key="3">
    <source>
        <dbReference type="Proteomes" id="UP000595564"/>
    </source>
</evidence>
<gene>
    <name evidence="2" type="ORF">TTHT_0448</name>
</gene>
<dbReference type="PANTHER" id="PTHR30289:SF1">
    <property type="entry name" value="PEBP (PHOSPHATIDYLETHANOLAMINE-BINDING PROTEIN) FAMILY PROTEIN"/>
    <property type="match status" value="1"/>
</dbReference>
<accession>A0A7R6SYS9</accession>
<keyword evidence="3" id="KW-1185">Reference proteome</keyword>
<sequence length="172" mass="19239">MKKTITVFLLLLCSNLLFSLHLKSPEFKNGGKIPEIFTCDGKDLSPELEITGIPKGTKSLVLIMDDPNAPMGTWVHWVVYNIPATVKTLKRDFPKKPVLPDGTTQGKNSWGKIGYGGPCPPKITGEHHYFFKLYAVDRKLNLPPGATKKEVLKAIKGHVRGRARLMGRYKRK</sequence>
<dbReference type="InterPro" id="IPR036610">
    <property type="entry name" value="PEBP-like_sf"/>
</dbReference>
<proteinExistence type="predicted"/>
<name>A0A7R6SYS9_9BACT</name>
<dbReference type="NCBIfam" id="TIGR00481">
    <property type="entry name" value="YbhB/YbcL family Raf kinase inhibitor-like protein"/>
    <property type="match status" value="1"/>
</dbReference>
<reference evidence="2 3" key="1">
    <citation type="journal article" date="2012" name="Extremophiles">
        <title>Thermotomaculum hydrothermale gen. nov., sp. nov., a novel heterotrophic thermophile within the phylum Acidobacteria from a deep-sea hydrothermal vent chimney in the Southern Okinawa Trough.</title>
        <authorList>
            <person name="Izumi H."/>
            <person name="Nunoura T."/>
            <person name="Miyazaki M."/>
            <person name="Mino S."/>
            <person name="Toki T."/>
            <person name="Takai K."/>
            <person name="Sako Y."/>
            <person name="Sawabe T."/>
            <person name="Nakagawa S."/>
        </authorList>
    </citation>
    <scope>NUCLEOTIDE SEQUENCE [LARGE SCALE GENOMIC DNA]</scope>
    <source>
        <strain evidence="2 3">AC55</strain>
    </source>
</reference>
<dbReference type="CDD" id="cd00865">
    <property type="entry name" value="PEBP_bact_arch"/>
    <property type="match status" value="1"/>
</dbReference>
<dbReference type="PANTHER" id="PTHR30289">
    <property type="entry name" value="UNCHARACTERIZED PROTEIN YBCL-RELATED"/>
    <property type="match status" value="1"/>
</dbReference>
<dbReference type="Proteomes" id="UP000595564">
    <property type="component" value="Chromosome"/>
</dbReference>
<evidence type="ECO:0000256" key="1">
    <source>
        <dbReference type="SAM" id="SignalP"/>
    </source>
</evidence>
<feature type="chain" id="PRO_5032964935" description="PEBP family protein" evidence="1">
    <location>
        <begin position="20"/>
        <end position="172"/>
    </location>
</feature>
<organism evidence="2 3">
    <name type="scientific">Thermotomaculum hydrothermale</name>
    <dbReference type="NCBI Taxonomy" id="981385"/>
    <lineage>
        <taxon>Bacteria</taxon>
        <taxon>Pseudomonadati</taxon>
        <taxon>Acidobacteriota</taxon>
        <taxon>Holophagae</taxon>
        <taxon>Thermotomaculales</taxon>
        <taxon>Thermotomaculaceae</taxon>
        <taxon>Thermotomaculum</taxon>
    </lineage>
</organism>
<dbReference type="KEGG" id="thyd:TTHT_0448"/>
<dbReference type="AlphaFoldDB" id="A0A7R6SYS9"/>
<feature type="signal peptide" evidence="1">
    <location>
        <begin position="1"/>
        <end position="19"/>
    </location>
</feature>
<protein>
    <recommendedName>
        <fullName evidence="4">PEBP family protein</fullName>
    </recommendedName>
</protein>
<dbReference type="EMBL" id="AP017470">
    <property type="protein sequence ID" value="BBB32042.1"/>
    <property type="molecule type" value="Genomic_DNA"/>
</dbReference>
<dbReference type="InterPro" id="IPR008914">
    <property type="entry name" value="PEBP"/>
</dbReference>
<evidence type="ECO:0008006" key="4">
    <source>
        <dbReference type="Google" id="ProtNLM"/>
    </source>
</evidence>
<dbReference type="RefSeq" id="WP_201328381.1">
    <property type="nucleotide sequence ID" value="NZ_AP017470.1"/>
</dbReference>
<dbReference type="InterPro" id="IPR005247">
    <property type="entry name" value="YbhB_YbcL/LppC-like"/>
</dbReference>